<dbReference type="WBParaSite" id="SPAL_0000041400.1">
    <property type="protein sequence ID" value="SPAL_0000041400.1"/>
    <property type="gene ID" value="SPAL_0000041400"/>
</dbReference>
<dbReference type="AlphaFoldDB" id="A0A0N5B2W2"/>
<reference evidence="3" key="1">
    <citation type="submission" date="2017-02" db="UniProtKB">
        <authorList>
            <consortium name="WormBaseParasite"/>
        </authorList>
    </citation>
    <scope>IDENTIFICATION</scope>
</reference>
<name>A0A0N5B2W2_STREA</name>
<feature type="signal peptide" evidence="1">
    <location>
        <begin position="1"/>
        <end position="24"/>
    </location>
</feature>
<proteinExistence type="predicted"/>
<dbReference type="Proteomes" id="UP000046392">
    <property type="component" value="Unplaced"/>
</dbReference>
<protein>
    <submittedName>
        <fullName evidence="3">Secreted protein</fullName>
    </submittedName>
</protein>
<evidence type="ECO:0000256" key="1">
    <source>
        <dbReference type="SAM" id="SignalP"/>
    </source>
</evidence>
<evidence type="ECO:0000313" key="3">
    <source>
        <dbReference type="WBParaSite" id="SPAL_0000041400.1"/>
    </source>
</evidence>
<sequence length="229" mass="24247">MIITDKAGPVAAALLLLLARGATPLPYNARGVAGAGALVGGNFNHDGNSFHGSFGGIAGAAGGVHFQGGQSNERPVPSHVMPPMNGDPVEMEGFYHVPASNELPKANDVEEQKAQSPELYPVPAHDMPRVAEETKVPSNEMYYGYSTEAPTTEMYYTSTEAPSTEVHYDSTTEAPTTRVYYASSESPSTEGYFAPSESVMGYSTEEAKAPATEVNFAAPEMSYVPQDSV</sequence>
<accession>A0A0N5B2W2</accession>
<organism evidence="2 3">
    <name type="scientific">Strongyloides papillosus</name>
    <name type="common">Intestinal threadworm</name>
    <dbReference type="NCBI Taxonomy" id="174720"/>
    <lineage>
        <taxon>Eukaryota</taxon>
        <taxon>Metazoa</taxon>
        <taxon>Ecdysozoa</taxon>
        <taxon>Nematoda</taxon>
        <taxon>Chromadorea</taxon>
        <taxon>Rhabditida</taxon>
        <taxon>Tylenchina</taxon>
        <taxon>Panagrolaimomorpha</taxon>
        <taxon>Strongyloidoidea</taxon>
        <taxon>Strongyloididae</taxon>
        <taxon>Strongyloides</taxon>
    </lineage>
</organism>
<feature type="chain" id="PRO_5005893653" evidence="1">
    <location>
        <begin position="25"/>
        <end position="229"/>
    </location>
</feature>
<keyword evidence="2" id="KW-1185">Reference proteome</keyword>
<evidence type="ECO:0000313" key="2">
    <source>
        <dbReference type="Proteomes" id="UP000046392"/>
    </source>
</evidence>
<keyword evidence="1" id="KW-0732">Signal</keyword>